<sequence>MSYETTAVLVLAVATLANLVFLAALARRVNRLAAEPRPKTARPAETFAQHLLPIGTEVPAFTATAVDGSTVSRDGLTGDTLVAFLAPGCSPCEELLPPLAERVASHPGGAERVLLVILGGDSGYGERFTGNARIILDNGNGPIGTAFKVRAYPAVYLIDATGRVLAAGGGADALTSVPTGVPAGAR</sequence>
<dbReference type="RefSeq" id="WP_203899641.1">
    <property type="nucleotide sequence ID" value="NZ_BOPF01000009.1"/>
</dbReference>
<dbReference type="EMBL" id="BOPF01000009">
    <property type="protein sequence ID" value="GIJ46109.1"/>
    <property type="molecule type" value="Genomic_DNA"/>
</dbReference>
<evidence type="ECO:0000259" key="1">
    <source>
        <dbReference type="PROSITE" id="PS51352"/>
    </source>
</evidence>
<dbReference type="Proteomes" id="UP000619260">
    <property type="component" value="Unassembled WGS sequence"/>
</dbReference>
<keyword evidence="3" id="KW-1185">Reference proteome</keyword>
<organism evidence="2 3">
    <name type="scientific">Virgisporangium aliadipatigenens</name>
    <dbReference type="NCBI Taxonomy" id="741659"/>
    <lineage>
        <taxon>Bacteria</taxon>
        <taxon>Bacillati</taxon>
        <taxon>Actinomycetota</taxon>
        <taxon>Actinomycetes</taxon>
        <taxon>Micromonosporales</taxon>
        <taxon>Micromonosporaceae</taxon>
        <taxon>Virgisporangium</taxon>
    </lineage>
</organism>
<comment type="caution">
    <text evidence="2">The sequence shown here is derived from an EMBL/GenBank/DDBJ whole genome shotgun (WGS) entry which is preliminary data.</text>
</comment>
<evidence type="ECO:0000313" key="3">
    <source>
        <dbReference type="Proteomes" id="UP000619260"/>
    </source>
</evidence>
<protein>
    <recommendedName>
        <fullName evidence="1">Thioredoxin domain-containing protein</fullName>
    </recommendedName>
</protein>
<dbReference type="CDD" id="cd02966">
    <property type="entry name" value="TlpA_like_family"/>
    <property type="match status" value="1"/>
</dbReference>
<dbReference type="AlphaFoldDB" id="A0A8J3YIS2"/>
<feature type="domain" description="Thioredoxin" evidence="1">
    <location>
        <begin position="52"/>
        <end position="186"/>
    </location>
</feature>
<evidence type="ECO:0000313" key="2">
    <source>
        <dbReference type="EMBL" id="GIJ46109.1"/>
    </source>
</evidence>
<reference evidence="2" key="1">
    <citation type="submission" date="2021-01" db="EMBL/GenBank/DDBJ databases">
        <title>Whole genome shotgun sequence of Virgisporangium aliadipatigenens NBRC 105644.</title>
        <authorList>
            <person name="Komaki H."/>
            <person name="Tamura T."/>
        </authorList>
    </citation>
    <scope>NUCLEOTIDE SEQUENCE</scope>
    <source>
        <strain evidence="2">NBRC 105644</strain>
    </source>
</reference>
<dbReference type="InterPro" id="IPR013766">
    <property type="entry name" value="Thioredoxin_domain"/>
</dbReference>
<name>A0A8J3YIS2_9ACTN</name>
<dbReference type="Gene3D" id="3.40.30.10">
    <property type="entry name" value="Glutaredoxin"/>
    <property type="match status" value="1"/>
</dbReference>
<dbReference type="PROSITE" id="PS51352">
    <property type="entry name" value="THIOREDOXIN_2"/>
    <property type="match status" value="1"/>
</dbReference>
<dbReference type="SUPFAM" id="SSF52833">
    <property type="entry name" value="Thioredoxin-like"/>
    <property type="match status" value="1"/>
</dbReference>
<accession>A0A8J3YIS2</accession>
<dbReference type="InterPro" id="IPR036249">
    <property type="entry name" value="Thioredoxin-like_sf"/>
</dbReference>
<proteinExistence type="predicted"/>
<gene>
    <name evidence="2" type="ORF">Val02_29950</name>
</gene>